<dbReference type="RefSeq" id="WP_256611508.1">
    <property type="nucleotide sequence ID" value="NZ_JANIBM010000017.1"/>
</dbReference>
<proteinExistence type="predicted"/>
<gene>
    <name evidence="1" type="ORF">NP603_13930</name>
</gene>
<evidence type="ECO:0000313" key="1">
    <source>
        <dbReference type="EMBL" id="MCQ8182217.1"/>
    </source>
</evidence>
<dbReference type="InterPro" id="IPR021505">
    <property type="entry name" value="Phage_B3_Orf6"/>
</dbReference>
<dbReference type="EMBL" id="JANIBM010000017">
    <property type="protein sequence ID" value="MCQ8182217.1"/>
    <property type="molecule type" value="Genomic_DNA"/>
</dbReference>
<protein>
    <submittedName>
        <fullName evidence="1">DUF3164 family protein</fullName>
    </submittedName>
</protein>
<dbReference type="Proteomes" id="UP001524569">
    <property type="component" value="Unassembled WGS sequence"/>
</dbReference>
<name>A0ABT1UJB3_9GAMM</name>
<keyword evidence="2" id="KW-1185">Reference proteome</keyword>
<evidence type="ECO:0000313" key="2">
    <source>
        <dbReference type="Proteomes" id="UP001524569"/>
    </source>
</evidence>
<reference evidence="1 2" key="1">
    <citation type="submission" date="2022-07" db="EMBL/GenBank/DDBJ databases">
        <title>Methylomonas rivi sp. nov., Methylomonas rosea sp. nov., Methylomonas aureus sp. nov. and Methylomonas subterranea sp. nov., four novel methanotrophs isolated from a freshwater creek and the deep terrestrial subsurface.</title>
        <authorList>
            <person name="Abin C."/>
            <person name="Sankaranarayanan K."/>
            <person name="Garner C."/>
            <person name="Sindelar R."/>
            <person name="Kotary K."/>
            <person name="Garner R."/>
            <person name="Barclay S."/>
            <person name="Lawson P."/>
            <person name="Krumholz L."/>
        </authorList>
    </citation>
    <scope>NUCLEOTIDE SEQUENCE [LARGE SCALE GENOMIC DNA]</scope>
    <source>
        <strain evidence="1 2">SURF-1</strain>
    </source>
</reference>
<accession>A0ABT1UJB3</accession>
<sequence length="202" mass="22919">MTTETKYRQDSFGRLVPEDAIKDIDKLRDDTVREIVAQGLRLQEQMKAWKHQVLADIAAFCDVSAEQYGVKWGGKKGNIALVSFDGKYKVLLAVSDALAFDERLQVAKSLIDECIHEWAQNSSTEIKVLVEHAFQTDKQGNINTGRIFGLMRVKIDHPKWRQAMEALKDSIQVTATSQYLRLYERVGDSEKYQQIALDIAGV</sequence>
<comment type="caution">
    <text evidence="1">The sequence shown here is derived from an EMBL/GenBank/DDBJ whole genome shotgun (WGS) entry which is preliminary data.</text>
</comment>
<organism evidence="1 2">
    <name type="scientific">Methylomonas aurea</name>
    <dbReference type="NCBI Taxonomy" id="2952224"/>
    <lineage>
        <taxon>Bacteria</taxon>
        <taxon>Pseudomonadati</taxon>
        <taxon>Pseudomonadota</taxon>
        <taxon>Gammaproteobacteria</taxon>
        <taxon>Methylococcales</taxon>
        <taxon>Methylococcaceae</taxon>
        <taxon>Methylomonas</taxon>
    </lineage>
</organism>
<dbReference type="Pfam" id="PF11363">
    <property type="entry name" value="DUF3164"/>
    <property type="match status" value="1"/>
</dbReference>